<proteinExistence type="predicted"/>
<evidence type="ECO:0000313" key="2">
    <source>
        <dbReference type="Proteomes" id="UP000034273"/>
    </source>
</evidence>
<organism evidence="1 2">
    <name type="scientific">Candidatus Kaiserbacteria bacterium GW2011_GWA2_52_12</name>
    <dbReference type="NCBI Taxonomy" id="1618671"/>
    <lineage>
        <taxon>Bacteria</taxon>
        <taxon>Candidatus Kaiseribacteriota</taxon>
    </lineage>
</organism>
<name>A0A0G1WX84_9BACT</name>
<gene>
    <name evidence="1" type="ORF">UY67_C0024G0025</name>
</gene>
<dbReference type="AlphaFoldDB" id="A0A0G1WX84"/>
<dbReference type="STRING" id="1618671.UY67_C0024G0025"/>
<comment type="caution">
    <text evidence="1">The sequence shown here is derived from an EMBL/GenBank/DDBJ whole genome shotgun (WGS) entry which is preliminary data.</text>
</comment>
<sequence>MTTYLLFLHVGEQAHEAGAFDRRVYRALLLGGKAALCARDDASVRIDELLQEIDIFVIDVLNIILCEDVGHTLKQKH</sequence>
<dbReference type="EMBL" id="LCQW01000024">
    <property type="protein sequence ID" value="KKW23351.1"/>
    <property type="molecule type" value="Genomic_DNA"/>
</dbReference>
<protein>
    <submittedName>
        <fullName evidence="1">Uncharacterized protein</fullName>
    </submittedName>
</protein>
<dbReference type="Proteomes" id="UP000034273">
    <property type="component" value="Unassembled WGS sequence"/>
</dbReference>
<reference evidence="1 2" key="1">
    <citation type="journal article" date="2015" name="Nature">
        <title>rRNA introns, odd ribosomes, and small enigmatic genomes across a large radiation of phyla.</title>
        <authorList>
            <person name="Brown C.T."/>
            <person name="Hug L.A."/>
            <person name="Thomas B.C."/>
            <person name="Sharon I."/>
            <person name="Castelle C.J."/>
            <person name="Singh A."/>
            <person name="Wilkins M.J."/>
            <person name="Williams K.H."/>
            <person name="Banfield J.F."/>
        </authorList>
    </citation>
    <scope>NUCLEOTIDE SEQUENCE [LARGE SCALE GENOMIC DNA]</scope>
</reference>
<evidence type="ECO:0000313" key="1">
    <source>
        <dbReference type="EMBL" id="KKW23351.1"/>
    </source>
</evidence>
<accession>A0A0G1WX84</accession>